<feature type="region of interest" description="Disordered" evidence="1">
    <location>
        <begin position="1"/>
        <end position="27"/>
    </location>
</feature>
<accession>A0AAW2HHD3</accession>
<evidence type="ECO:0000256" key="1">
    <source>
        <dbReference type="SAM" id="MobiDB-lite"/>
    </source>
</evidence>
<evidence type="ECO:0000313" key="2">
    <source>
        <dbReference type="EMBL" id="KAL0269157.1"/>
    </source>
</evidence>
<organism evidence="2">
    <name type="scientific">Menopon gallinae</name>
    <name type="common">poultry shaft louse</name>
    <dbReference type="NCBI Taxonomy" id="328185"/>
    <lineage>
        <taxon>Eukaryota</taxon>
        <taxon>Metazoa</taxon>
        <taxon>Ecdysozoa</taxon>
        <taxon>Arthropoda</taxon>
        <taxon>Hexapoda</taxon>
        <taxon>Insecta</taxon>
        <taxon>Pterygota</taxon>
        <taxon>Neoptera</taxon>
        <taxon>Paraneoptera</taxon>
        <taxon>Psocodea</taxon>
        <taxon>Troctomorpha</taxon>
        <taxon>Phthiraptera</taxon>
        <taxon>Amblycera</taxon>
        <taxon>Menoponidae</taxon>
        <taxon>Menopon</taxon>
    </lineage>
</organism>
<dbReference type="AlphaFoldDB" id="A0AAW2HHD3"/>
<comment type="caution">
    <text evidence="2">The sequence shown here is derived from an EMBL/GenBank/DDBJ whole genome shotgun (WGS) entry which is preliminary data.</text>
</comment>
<proteinExistence type="predicted"/>
<name>A0AAW2HHD3_9NEOP</name>
<reference evidence="2" key="1">
    <citation type="journal article" date="2024" name="Gigascience">
        <title>Chromosome-level genome of the poultry shaft louse Menopon gallinae provides insight into the host-switching and adaptive evolution of parasitic lice.</title>
        <authorList>
            <person name="Xu Y."/>
            <person name="Ma L."/>
            <person name="Liu S."/>
            <person name="Liang Y."/>
            <person name="Liu Q."/>
            <person name="He Z."/>
            <person name="Tian L."/>
            <person name="Duan Y."/>
            <person name="Cai W."/>
            <person name="Li H."/>
            <person name="Song F."/>
        </authorList>
    </citation>
    <scope>NUCLEOTIDE SEQUENCE</scope>
    <source>
        <strain evidence="2">Cailab_2023a</strain>
    </source>
</reference>
<feature type="compositionally biased region" description="Basic and acidic residues" evidence="1">
    <location>
        <begin position="1"/>
        <end position="22"/>
    </location>
</feature>
<sequence>MDAFETVKKEKADSPVDGEKSFIRNQDGSVNVERENCSDVEKTSQQKKVKTITVPCEIKMYFEDLAKSETVIKSVPNPAWKEAASQLERGKTFFLCHAFT</sequence>
<dbReference type="EMBL" id="JARGDH010000004">
    <property type="protein sequence ID" value="KAL0269157.1"/>
    <property type="molecule type" value="Genomic_DNA"/>
</dbReference>
<protein>
    <submittedName>
        <fullName evidence="2">Uncharacterized protein</fullName>
    </submittedName>
</protein>
<gene>
    <name evidence="2" type="ORF">PYX00_006978</name>
</gene>